<keyword evidence="6" id="KW-0547">Nucleotide-binding</keyword>
<dbReference type="InterPro" id="IPR050187">
    <property type="entry name" value="Lipid_Phosphate_FormReg"/>
</dbReference>
<sequence>MLKKVLVIANPGSGKNKAVEYAGKLTQVLLEEYQAEVTVRVTEKVGDATEWAAQFEGDSVLCLGGDGTVNETAHGVLKNPRQPNFGFIPLGTVNDLGRAIGYDLNPESAIEQFRNVHPQPLDMAQVNDVYFINTLAVGSIATSVMETDSDDKNTLGFFAYVKDAVSSFFESDALKLTIDDGENEYPIDTNLVVCALTNSVGGFEQLVPEATIDDGKIHLLAAKGSAPQDLVKAAIDGGLKLQDSEHLLILESEQFNIRYTDKDDDHEVYCNIDGDKGPAVPLSIKCLPQAIKVLQPVVE</sequence>
<keyword evidence="11" id="KW-0594">Phospholipid biosynthesis</keyword>
<dbReference type="InterPro" id="IPR017438">
    <property type="entry name" value="ATP-NAD_kinase_N"/>
</dbReference>
<keyword evidence="3" id="KW-0444">Lipid biosynthesis</keyword>
<keyword evidence="12" id="KW-1208">Phospholipid metabolism</keyword>
<dbReference type="Proteomes" id="UP000189941">
    <property type="component" value="Unassembled WGS sequence"/>
</dbReference>
<dbReference type="SUPFAM" id="SSF111331">
    <property type="entry name" value="NAD kinase/diacylglycerol kinase-like"/>
    <property type="match status" value="1"/>
</dbReference>
<accession>A0A1T4N9F8</accession>
<evidence type="ECO:0000256" key="9">
    <source>
        <dbReference type="ARBA" id="ARBA00022842"/>
    </source>
</evidence>
<evidence type="ECO:0000256" key="6">
    <source>
        <dbReference type="ARBA" id="ARBA00022741"/>
    </source>
</evidence>
<dbReference type="PROSITE" id="PS50146">
    <property type="entry name" value="DAGK"/>
    <property type="match status" value="1"/>
</dbReference>
<evidence type="ECO:0000256" key="8">
    <source>
        <dbReference type="ARBA" id="ARBA00022840"/>
    </source>
</evidence>
<dbReference type="GO" id="GO:0004143">
    <property type="term" value="F:ATP-dependent diacylglycerol kinase activity"/>
    <property type="evidence" value="ECO:0007669"/>
    <property type="project" value="TreeGrafter"/>
</dbReference>
<dbReference type="EMBL" id="FUWO01000017">
    <property type="protein sequence ID" value="SJZ75733.1"/>
    <property type="molecule type" value="Genomic_DNA"/>
</dbReference>
<evidence type="ECO:0000256" key="11">
    <source>
        <dbReference type="ARBA" id="ARBA00023209"/>
    </source>
</evidence>
<dbReference type="AlphaFoldDB" id="A0A1T4N9F8"/>
<dbReference type="Pfam" id="PF00781">
    <property type="entry name" value="DAGK_cat"/>
    <property type="match status" value="1"/>
</dbReference>
<dbReference type="Gene3D" id="3.40.50.10330">
    <property type="entry name" value="Probable inorganic polyphosphate/atp-NAD kinase, domain 1"/>
    <property type="match status" value="1"/>
</dbReference>
<dbReference type="GO" id="GO:0005886">
    <property type="term" value="C:plasma membrane"/>
    <property type="evidence" value="ECO:0007669"/>
    <property type="project" value="TreeGrafter"/>
</dbReference>
<dbReference type="PANTHER" id="PTHR12358">
    <property type="entry name" value="SPHINGOSINE KINASE"/>
    <property type="match status" value="1"/>
</dbReference>
<dbReference type="InterPro" id="IPR005218">
    <property type="entry name" value="Diacylglycerol/lipid_kinase"/>
</dbReference>
<name>A0A1T4N9F8_9LACT</name>
<keyword evidence="9" id="KW-0460">Magnesium</keyword>
<dbReference type="InterPro" id="IPR016064">
    <property type="entry name" value="NAD/diacylglycerol_kinase_sf"/>
</dbReference>
<evidence type="ECO:0000313" key="14">
    <source>
        <dbReference type="EMBL" id="SJZ75733.1"/>
    </source>
</evidence>
<evidence type="ECO:0000313" key="15">
    <source>
        <dbReference type="Proteomes" id="UP000189941"/>
    </source>
</evidence>
<dbReference type="GO" id="GO:0005524">
    <property type="term" value="F:ATP binding"/>
    <property type="evidence" value="ECO:0007669"/>
    <property type="project" value="UniProtKB-KW"/>
</dbReference>
<evidence type="ECO:0000256" key="3">
    <source>
        <dbReference type="ARBA" id="ARBA00022516"/>
    </source>
</evidence>
<keyword evidence="8" id="KW-0067">ATP-binding</keyword>
<comment type="similarity">
    <text evidence="2">Belongs to the diacylglycerol/lipid kinase family.</text>
</comment>
<keyword evidence="15" id="KW-1185">Reference proteome</keyword>
<keyword evidence="5" id="KW-0479">Metal-binding</keyword>
<evidence type="ECO:0000259" key="13">
    <source>
        <dbReference type="PROSITE" id="PS50146"/>
    </source>
</evidence>
<dbReference type="SMART" id="SM00046">
    <property type="entry name" value="DAGKc"/>
    <property type="match status" value="1"/>
</dbReference>
<dbReference type="GO" id="GO:0046872">
    <property type="term" value="F:metal ion binding"/>
    <property type="evidence" value="ECO:0007669"/>
    <property type="project" value="UniProtKB-KW"/>
</dbReference>
<dbReference type="RefSeq" id="WP_078756375.1">
    <property type="nucleotide sequence ID" value="NZ_FUWO01000017.1"/>
</dbReference>
<dbReference type="Gene3D" id="2.60.200.40">
    <property type="match status" value="1"/>
</dbReference>
<dbReference type="OrthoDB" id="142078at2"/>
<dbReference type="InterPro" id="IPR001206">
    <property type="entry name" value="Diacylglycerol_kinase_cat_dom"/>
</dbReference>
<evidence type="ECO:0000256" key="2">
    <source>
        <dbReference type="ARBA" id="ARBA00005983"/>
    </source>
</evidence>
<dbReference type="NCBIfam" id="TIGR00147">
    <property type="entry name" value="YegS/Rv2252/BmrU family lipid kinase"/>
    <property type="match status" value="1"/>
</dbReference>
<reference evidence="15" key="1">
    <citation type="submission" date="2017-02" db="EMBL/GenBank/DDBJ databases">
        <authorList>
            <person name="Varghese N."/>
            <person name="Submissions S."/>
        </authorList>
    </citation>
    <scope>NUCLEOTIDE SEQUENCE [LARGE SCALE GENOMIC DNA]</scope>
    <source>
        <strain evidence="15">DSM 15739</strain>
    </source>
</reference>
<evidence type="ECO:0000256" key="12">
    <source>
        <dbReference type="ARBA" id="ARBA00023264"/>
    </source>
</evidence>
<gene>
    <name evidence="14" type="ORF">SAMN02746011_01674</name>
</gene>
<evidence type="ECO:0000256" key="5">
    <source>
        <dbReference type="ARBA" id="ARBA00022723"/>
    </source>
</evidence>
<keyword evidence="7 14" id="KW-0418">Kinase</keyword>
<proteinExistence type="inferred from homology"/>
<comment type="cofactor">
    <cofactor evidence="1">
        <name>Mg(2+)</name>
        <dbReference type="ChEBI" id="CHEBI:18420"/>
    </cofactor>
</comment>
<dbReference type="InterPro" id="IPR045540">
    <property type="entry name" value="YegS/DAGK_C"/>
</dbReference>
<evidence type="ECO:0000256" key="1">
    <source>
        <dbReference type="ARBA" id="ARBA00001946"/>
    </source>
</evidence>
<keyword evidence="4" id="KW-0808">Transferase</keyword>
<protein>
    <submittedName>
        <fullName evidence="14">Lipid kinase, YegS/Rv2252/BmrU family</fullName>
    </submittedName>
</protein>
<dbReference type="PANTHER" id="PTHR12358:SF106">
    <property type="entry name" value="LIPID KINASE YEGS"/>
    <property type="match status" value="1"/>
</dbReference>
<evidence type="ECO:0000256" key="10">
    <source>
        <dbReference type="ARBA" id="ARBA00023098"/>
    </source>
</evidence>
<dbReference type="GO" id="GO:0008654">
    <property type="term" value="P:phospholipid biosynthetic process"/>
    <property type="evidence" value="ECO:0007669"/>
    <property type="project" value="UniProtKB-KW"/>
</dbReference>
<feature type="domain" description="DAGKc" evidence="13">
    <location>
        <begin position="1"/>
        <end position="130"/>
    </location>
</feature>
<keyword evidence="10" id="KW-0443">Lipid metabolism</keyword>
<evidence type="ECO:0000256" key="7">
    <source>
        <dbReference type="ARBA" id="ARBA00022777"/>
    </source>
</evidence>
<evidence type="ECO:0000256" key="4">
    <source>
        <dbReference type="ARBA" id="ARBA00022679"/>
    </source>
</evidence>
<dbReference type="Pfam" id="PF19279">
    <property type="entry name" value="YegS_C"/>
    <property type="match status" value="1"/>
</dbReference>
<dbReference type="STRING" id="1121925.SAMN02746011_01674"/>
<organism evidence="14 15">
    <name type="scientific">Globicatella sulfidifaciens DSM 15739</name>
    <dbReference type="NCBI Taxonomy" id="1121925"/>
    <lineage>
        <taxon>Bacteria</taxon>
        <taxon>Bacillati</taxon>
        <taxon>Bacillota</taxon>
        <taxon>Bacilli</taxon>
        <taxon>Lactobacillales</taxon>
        <taxon>Aerococcaceae</taxon>
        <taxon>Globicatella</taxon>
    </lineage>
</organism>